<proteinExistence type="predicted"/>
<sequence>MAIFEIEIQEIPHGHGLSFKKGVADGLFKCSDNEQKVPKSHLKSYERGLKIGAELA</sequence>
<keyword evidence="2" id="KW-1185">Reference proteome</keyword>
<protein>
    <submittedName>
        <fullName evidence="1">Uncharacterized protein</fullName>
    </submittedName>
</protein>
<dbReference type="RefSeq" id="WP_239796399.1">
    <property type="nucleotide sequence ID" value="NZ_OU912926.1"/>
</dbReference>
<accession>A0ABN8AP62</accession>
<organism evidence="1 2">
    <name type="scientific">Candidatus Nitrotoga arctica</name>
    <dbReference type="NCBI Taxonomy" id="453162"/>
    <lineage>
        <taxon>Bacteria</taxon>
        <taxon>Pseudomonadati</taxon>
        <taxon>Pseudomonadota</taxon>
        <taxon>Betaproteobacteria</taxon>
        <taxon>Nitrosomonadales</taxon>
        <taxon>Gallionellaceae</taxon>
        <taxon>Candidatus Nitrotoga</taxon>
    </lineage>
</organism>
<gene>
    <name evidence="1" type="ORF">NTG6680_1225</name>
</gene>
<evidence type="ECO:0000313" key="2">
    <source>
        <dbReference type="Proteomes" id="UP000839052"/>
    </source>
</evidence>
<evidence type="ECO:0000313" key="1">
    <source>
        <dbReference type="EMBL" id="CAG9932478.1"/>
    </source>
</evidence>
<dbReference type="EMBL" id="OU912926">
    <property type="protein sequence ID" value="CAG9932478.1"/>
    <property type="molecule type" value="Genomic_DNA"/>
</dbReference>
<dbReference type="Proteomes" id="UP000839052">
    <property type="component" value="Chromosome"/>
</dbReference>
<reference evidence="1 2" key="1">
    <citation type="submission" date="2021-10" db="EMBL/GenBank/DDBJ databases">
        <authorList>
            <person name="Koch H."/>
        </authorList>
    </citation>
    <scope>NUCLEOTIDE SEQUENCE [LARGE SCALE GENOMIC DNA]</scope>
    <source>
        <strain evidence="1">6680</strain>
    </source>
</reference>
<name>A0ABN8AP62_9PROT</name>